<evidence type="ECO:0000256" key="9">
    <source>
        <dbReference type="RuleBase" id="RU361234"/>
    </source>
</evidence>
<keyword evidence="5 9" id="KW-0648">Protein biosynthesis</keyword>
<evidence type="ECO:0000256" key="8">
    <source>
        <dbReference type="ARBA" id="ARBA00048248"/>
    </source>
</evidence>
<proteinExistence type="inferred from homology"/>
<evidence type="ECO:0000256" key="1">
    <source>
        <dbReference type="ARBA" id="ARBA00013160"/>
    </source>
</evidence>
<dbReference type="AlphaFoldDB" id="A0ABD6ETC2"/>
<dbReference type="NCBIfam" id="TIGR00234">
    <property type="entry name" value="tyrS"/>
    <property type="match status" value="1"/>
</dbReference>
<keyword evidence="2 9" id="KW-0436">Ligase</keyword>
<evidence type="ECO:0000256" key="6">
    <source>
        <dbReference type="ARBA" id="ARBA00023146"/>
    </source>
</evidence>
<dbReference type="InterPro" id="IPR001412">
    <property type="entry name" value="aa-tRNA-synth_I_CS"/>
</dbReference>
<dbReference type="InterPro" id="IPR024088">
    <property type="entry name" value="Tyr-tRNA-ligase_bac-type"/>
</dbReference>
<keyword evidence="6 9" id="KW-0030">Aminoacyl-tRNA synthetase</keyword>
<keyword evidence="4 9" id="KW-0067">ATP-binding</keyword>
<dbReference type="PANTHER" id="PTHR11766:SF0">
    <property type="entry name" value="TYROSINE--TRNA LIGASE, MITOCHONDRIAL"/>
    <property type="match status" value="1"/>
</dbReference>
<sequence>MRLKHILQFIRDTHFDVSRRLYRSTLLSALKSDDKCSSLRDFCVDLERRGLVSQTHPPNLAPKWEQLRDLPNVLYAGFDPTSDSLHVGNLVIFLNLLRSVQFGCTPIALIGGATALVGDPSGRNSERESMAKEVVANNRLKIERQLEEIAVNFCSLYGIHNFKLTIVDNSAWYDEMRMIDFLRISKSFRVGEMLRMGAIKSRMLNSGGISHCEFSYQILQSYDWYQLSQQRDCHFQIGGNDQLGHIDVGHCYIRKMSGKFAAGVCLPIVTDRFGNKLGKSTLDASKDVWLSPQKTSPFAFYQFFRQKPDDEIHSLFRFLSVRPLAEVDETLKLHSSNLGKWIAQEALADELTYLVHGESGLHSAKECSKVLFHGDVDYLKQLSVTEIEDLFGAPSCIRIGKDELTTFGQLADRTRGDKISGSVLMSKGAFYLNGQRYTDPQMRIDLKCIYLFDKPITVVRWGKRKYKLVRWM</sequence>
<evidence type="ECO:0000256" key="3">
    <source>
        <dbReference type="ARBA" id="ARBA00022741"/>
    </source>
</evidence>
<dbReference type="SUPFAM" id="SSF52374">
    <property type="entry name" value="Nucleotidylyl transferase"/>
    <property type="match status" value="1"/>
</dbReference>
<dbReference type="PROSITE" id="PS00178">
    <property type="entry name" value="AA_TRNA_LIGASE_I"/>
    <property type="match status" value="1"/>
</dbReference>
<dbReference type="EMBL" id="JBGFUD010004268">
    <property type="protein sequence ID" value="MFH4979500.1"/>
    <property type="molecule type" value="Genomic_DNA"/>
</dbReference>
<keyword evidence="3 9" id="KW-0547">Nucleotide-binding</keyword>
<reference evidence="10 11" key="1">
    <citation type="submission" date="2024-08" db="EMBL/GenBank/DDBJ databases">
        <title>Gnathostoma spinigerum genome.</title>
        <authorList>
            <person name="Gonzalez-Bertolin B."/>
            <person name="Monzon S."/>
            <person name="Zaballos A."/>
            <person name="Jimenez P."/>
            <person name="Dekumyoy P."/>
            <person name="Varona S."/>
            <person name="Cuesta I."/>
            <person name="Sumanam S."/>
            <person name="Adisakwattana P."/>
            <person name="Gasser R.B."/>
            <person name="Hernandez-Gonzalez A."/>
            <person name="Young N.D."/>
            <person name="Perteguer M.J."/>
        </authorList>
    </citation>
    <scope>NUCLEOTIDE SEQUENCE [LARGE SCALE GENOMIC DNA]</scope>
    <source>
        <strain evidence="10">AL3</strain>
        <tissue evidence="10">Liver</tissue>
    </source>
</reference>
<evidence type="ECO:0000256" key="7">
    <source>
        <dbReference type="ARBA" id="ARBA00033323"/>
    </source>
</evidence>
<evidence type="ECO:0000256" key="4">
    <source>
        <dbReference type="ARBA" id="ARBA00022840"/>
    </source>
</evidence>
<dbReference type="Proteomes" id="UP001608902">
    <property type="component" value="Unassembled WGS sequence"/>
</dbReference>
<name>A0ABD6ETC2_9BILA</name>
<dbReference type="GO" id="GO:0006412">
    <property type="term" value="P:translation"/>
    <property type="evidence" value="ECO:0007669"/>
    <property type="project" value="UniProtKB-KW"/>
</dbReference>
<dbReference type="Gene3D" id="3.40.50.620">
    <property type="entry name" value="HUPs"/>
    <property type="match status" value="1"/>
</dbReference>
<evidence type="ECO:0000256" key="2">
    <source>
        <dbReference type="ARBA" id="ARBA00022598"/>
    </source>
</evidence>
<dbReference type="InterPro" id="IPR014729">
    <property type="entry name" value="Rossmann-like_a/b/a_fold"/>
</dbReference>
<dbReference type="InterPro" id="IPR036986">
    <property type="entry name" value="S4_RNA-bd_sf"/>
</dbReference>
<comment type="caution">
    <text evidence="10">The sequence shown here is derived from an EMBL/GenBank/DDBJ whole genome shotgun (WGS) entry which is preliminary data.</text>
</comment>
<evidence type="ECO:0000313" key="10">
    <source>
        <dbReference type="EMBL" id="MFH4979500.1"/>
    </source>
</evidence>
<dbReference type="GO" id="GO:0005524">
    <property type="term" value="F:ATP binding"/>
    <property type="evidence" value="ECO:0007669"/>
    <property type="project" value="UniProtKB-KW"/>
</dbReference>
<dbReference type="Gene3D" id="1.10.240.10">
    <property type="entry name" value="Tyrosyl-Transfer RNA Synthetase"/>
    <property type="match status" value="1"/>
</dbReference>
<keyword evidence="11" id="KW-1185">Reference proteome</keyword>
<organism evidence="10 11">
    <name type="scientific">Gnathostoma spinigerum</name>
    <dbReference type="NCBI Taxonomy" id="75299"/>
    <lineage>
        <taxon>Eukaryota</taxon>
        <taxon>Metazoa</taxon>
        <taxon>Ecdysozoa</taxon>
        <taxon>Nematoda</taxon>
        <taxon>Chromadorea</taxon>
        <taxon>Rhabditida</taxon>
        <taxon>Spirurina</taxon>
        <taxon>Gnathostomatomorpha</taxon>
        <taxon>Gnathostomatoidea</taxon>
        <taxon>Gnathostomatidae</taxon>
        <taxon>Gnathostoma</taxon>
    </lineage>
</organism>
<comment type="catalytic activity">
    <reaction evidence="8 9">
        <text>tRNA(Tyr) + L-tyrosine + ATP = L-tyrosyl-tRNA(Tyr) + AMP + diphosphate + H(+)</text>
        <dbReference type="Rhea" id="RHEA:10220"/>
        <dbReference type="Rhea" id="RHEA-COMP:9706"/>
        <dbReference type="Rhea" id="RHEA-COMP:9707"/>
        <dbReference type="ChEBI" id="CHEBI:15378"/>
        <dbReference type="ChEBI" id="CHEBI:30616"/>
        <dbReference type="ChEBI" id="CHEBI:33019"/>
        <dbReference type="ChEBI" id="CHEBI:58315"/>
        <dbReference type="ChEBI" id="CHEBI:78442"/>
        <dbReference type="ChEBI" id="CHEBI:78536"/>
        <dbReference type="ChEBI" id="CHEBI:456215"/>
        <dbReference type="EC" id="6.1.1.1"/>
    </reaction>
</comment>
<accession>A0ABD6ETC2</accession>
<dbReference type="CDD" id="cd00805">
    <property type="entry name" value="TyrRS_core"/>
    <property type="match status" value="1"/>
</dbReference>
<dbReference type="PANTHER" id="PTHR11766">
    <property type="entry name" value="TYROSYL-TRNA SYNTHETASE"/>
    <property type="match status" value="1"/>
</dbReference>
<dbReference type="EC" id="6.1.1.1" evidence="1 9"/>
<dbReference type="Pfam" id="PF00579">
    <property type="entry name" value="tRNA-synt_1b"/>
    <property type="match status" value="1"/>
</dbReference>
<dbReference type="PRINTS" id="PR01040">
    <property type="entry name" value="TRNASYNTHTYR"/>
</dbReference>
<evidence type="ECO:0000313" key="11">
    <source>
        <dbReference type="Proteomes" id="UP001608902"/>
    </source>
</evidence>
<comment type="similarity">
    <text evidence="9">Belongs to the class-I aminoacyl-tRNA synthetase family.</text>
</comment>
<dbReference type="Gene3D" id="3.10.290.10">
    <property type="entry name" value="RNA-binding S4 domain"/>
    <property type="match status" value="1"/>
</dbReference>
<dbReference type="InterPro" id="IPR002305">
    <property type="entry name" value="aa-tRNA-synth_Ic"/>
</dbReference>
<evidence type="ECO:0000256" key="5">
    <source>
        <dbReference type="ARBA" id="ARBA00022917"/>
    </source>
</evidence>
<protein>
    <recommendedName>
        <fullName evidence="1 9">Tyrosine--tRNA ligase</fullName>
        <ecNumber evidence="1 9">6.1.1.1</ecNumber>
    </recommendedName>
    <alternativeName>
        <fullName evidence="7 9">Tyrosyl-tRNA synthetase</fullName>
    </alternativeName>
</protein>
<gene>
    <name evidence="10" type="ORF">AB6A40_006209</name>
</gene>
<dbReference type="GO" id="GO:0004831">
    <property type="term" value="F:tyrosine-tRNA ligase activity"/>
    <property type="evidence" value="ECO:0007669"/>
    <property type="project" value="UniProtKB-EC"/>
</dbReference>
<dbReference type="InterPro" id="IPR002307">
    <property type="entry name" value="Tyr-tRNA-ligase"/>
</dbReference>